<organism evidence="2">
    <name type="scientific">Nothobranchius rachovii</name>
    <name type="common">bluefin notho</name>
    <dbReference type="NCBI Taxonomy" id="451742"/>
    <lineage>
        <taxon>Eukaryota</taxon>
        <taxon>Metazoa</taxon>
        <taxon>Chordata</taxon>
        <taxon>Craniata</taxon>
        <taxon>Vertebrata</taxon>
        <taxon>Euteleostomi</taxon>
        <taxon>Actinopterygii</taxon>
        <taxon>Neopterygii</taxon>
        <taxon>Teleostei</taxon>
        <taxon>Neoteleostei</taxon>
        <taxon>Acanthomorphata</taxon>
        <taxon>Ovalentaria</taxon>
        <taxon>Atherinomorphae</taxon>
        <taxon>Cyprinodontiformes</taxon>
        <taxon>Nothobranchiidae</taxon>
        <taxon>Nothobranchius</taxon>
    </lineage>
</organism>
<dbReference type="AlphaFoldDB" id="A0A1A8QKR1"/>
<evidence type="ECO:0000313" key="2">
    <source>
        <dbReference type="EMBL" id="SBR93908.1"/>
    </source>
</evidence>
<feature type="compositionally biased region" description="Polar residues" evidence="1">
    <location>
        <begin position="62"/>
        <end position="79"/>
    </location>
</feature>
<sequence length="79" mass="8064">TSSLQERIQATTNAATTSVNAAFDEVEKTLNSCSAGYGTLKSMSSSASSSYQSIRSSASGSLYTSLRSPPNATTAVTSS</sequence>
<feature type="non-terminal residue" evidence="2">
    <location>
        <position position="1"/>
    </location>
</feature>
<proteinExistence type="predicted"/>
<gene>
    <name evidence="2" type="primary">ANK3A</name>
</gene>
<accession>A0A1A8QKR1</accession>
<evidence type="ECO:0000256" key="1">
    <source>
        <dbReference type="SAM" id="MobiDB-lite"/>
    </source>
</evidence>
<feature type="non-terminal residue" evidence="2">
    <location>
        <position position="79"/>
    </location>
</feature>
<feature type="region of interest" description="Disordered" evidence="1">
    <location>
        <begin position="59"/>
        <end position="79"/>
    </location>
</feature>
<name>A0A1A8QKR1_9TELE</name>
<protein>
    <submittedName>
        <fullName evidence="2">Ankyrin 3a</fullName>
    </submittedName>
</protein>
<dbReference type="EMBL" id="HAEH01012090">
    <property type="protein sequence ID" value="SBR93908.1"/>
    <property type="molecule type" value="Transcribed_RNA"/>
</dbReference>
<reference evidence="2" key="1">
    <citation type="submission" date="2016-05" db="EMBL/GenBank/DDBJ databases">
        <authorList>
            <person name="Lavstsen T."/>
            <person name="Jespersen J.S."/>
        </authorList>
    </citation>
    <scope>NUCLEOTIDE SEQUENCE</scope>
    <source>
        <tissue evidence="2">Brain</tissue>
    </source>
</reference>
<reference evidence="2" key="2">
    <citation type="submission" date="2016-06" db="EMBL/GenBank/DDBJ databases">
        <title>The genome of a short-lived fish provides insights into sex chromosome evolution and the genetic control of aging.</title>
        <authorList>
            <person name="Reichwald K."/>
            <person name="Felder M."/>
            <person name="Petzold A."/>
            <person name="Koch P."/>
            <person name="Groth M."/>
            <person name="Platzer M."/>
        </authorList>
    </citation>
    <scope>NUCLEOTIDE SEQUENCE</scope>
    <source>
        <tissue evidence="2">Brain</tissue>
    </source>
</reference>